<gene>
    <name evidence="2" type="ORF">SLEP1_g33896</name>
</gene>
<sequence length="165" mass="18855">MALKIHVFTLPQPPRFWNHSSLLPILTLTNRRPKIPILCSKNNLGDAELASNLAAEVAKIKTQLVQKEEAMKKSRGLLFAELCQFLSVGEEEVKVKWGKMNEEEKWVLTTEFVNEWGVNFHPLSARSVKEMVEEYLREEKPPSSNSSPSVFFPALKRIMGFSQNK</sequence>
<comment type="caution">
    <text evidence="2">The sequence shown here is derived from an EMBL/GenBank/DDBJ whole genome shotgun (WGS) entry which is preliminary data.</text>
</comment>
<name>A0AAV5KI51_9ROSI</name>
<reference evidence="2 3" key="1">
    <citation type="journal article" date="2021" name="Commun. Biol.">
        <title>The genome of Shorea leprosula (Dipterocarpaceae) highlights the ecological relevance of drought in aseasonal tropical rainforests.</title>
        <authorList>
            <person name="Ng K.K.S."/>
            <person name="Kobayashi M.J."/>
            <person name="Fawcett J.A."/>
            <person name="Hatakeyama M."/>
            <person name="Paape T."/>
            <person name="Ng C.H."/>
            <person name="Ang C.C."/>
            <person name="Tnah L.H."/>
            <person name="Lee C.T."/>
            <person name="Nishiyama T."/>
            <person name="Sese J."/>
            <person name="O'Brien M.J."/>
            <person name="Copetti D."/>
            <person name="Mohd Noor M.I."/>
            <person name="Ong R.C."/>
            <person name="Putra M."/>
            <person name="Sireger I.Z."/>
            <person name="Indrioko S."/>
            <person name="Kosugi Y."/>
            <person name="Izuno A."/>
            <person name="Isagi Y."/>
            <person name="Lee S.L."/>
            <person name="Shimizu K.K."/>
        </authorList>
    </citation>
    <scope>NUCLEOTIDE SEQUENCE [LARGE SCALE GENOMIC DNA]</scope>
    <source>
        <strain evidence="2">214</strain>
    </source>
</reference>
<keyword evidence="3" id="KW-1185">Reference proteome</keyword>
<evidence type="ECO:0000313" key="3">
    <source>
        <dbReference type="Proteomes" id="UP001054252"/>
    </source>
</evidence>
<accession>A0AAV5KI51</accession>
<dbReference type="Pfam" id="PF22950">
    <property type="entry name" value="DUF7026"/>
    <property type="match status" value="1"/>
</dbReference>
<dbReference type="Proteomes" id="UP001054252">
    <property type="component" value="Unassembled WGS sequence"/>
</dbReference>
<evidence type="ECO:0000313" key="2">
    <source>
        <dbReference type="EMBL" id="GKV24265.1"/>
    </source>
</evidence>
<dbReference type="InterPro" id="IPR054290">
    <property type="entry name" value="DUF7026"/>
</dbReference>
<dbReference type="AlphaFoldDB" id="A0AAV5KI51"/>
<proteinExistence type="predicted"/>
<dbReference type="EMBL" id="BPVZ01000065">
    <property type="protein sequence ID" value="GKV24265.1"/>
    <property type="molecule type" value="Genomic_DNA"/>
</dbReference>
<organism evidence="2 3">
    <name type="scientific">Rubroshorea leprosula</name>
    <dbReference type="NCBI Taxonomy" id="152421"/>
    <lineage>
        <taxon>Eukaryota</taxon>
        <taxon>Viridiplantae</taxon>
        <taxon>Streptophyta</taxon>
        <taxon>Embryophyta</taxon>
        <taxon>Tracheophyta</taxon>
        <taxon>Spermatophyta</taxon>
        <taxon>Magnoliopsida</taxon>
        <taxon>eudicotyledons</taxon>
        <taxon>Gunneridae</taxon>
        <taxon>Pentapetalae</taxon>
        <taxon>rosids</taxon>
        <taxon>malvids</taxon>
        <taxon>Malvales</taxon>
        <taxon>Dipterocarpaceae</taxon>
        <taxon>Rubroshorea</taxon>
    </lineage>
</organism>
<protein>
    <recommendedName>
        <fullName evidence="1">DUF7026 domain-containing protein</fullName>
    </recommendedName>
</protein>
<evidence type="ECO:0000259" key="1">
    <source>
        <dbReference type="Pfam" id="PF22950"/>
    </source>
</evidence>
<feature type="domain" description="DUF7026" evidence="1">
    <location>
        <begin position="67"/>
        <end position="116"/>
    </location>
</feature>